<feature type="compositionally biased region" description="Basic and acidic residues" evidence="1">
    <location>
        <begin position="533"/>
        <end position="552"/>
    </location>
</feature>
<gene>
    <name evidence="3" type="ORF">IMSHALPRED_006627</name>
</gene>
<evidence type="ECO:0000259" key="2">
    <source>
        <dbReference type="PROSITE" id="PS50011"/>
    </source>
</evidence>
<dbReference type="InterPro" id="IPR051681">
    <property type="entry name" value="Ser/Thr_Kinases-Pseudokinases"/>
</dbReference>
<dbReference type="Proteomes" id="UP000664534">
    <property type="component" value="Unassembled WGS sequence"/>
</dbReference>
<evidence type="ECO:0000313" key="3">
    <source>
        <dbReference type="EMBL" id="CAF9908272.1"/>
    </source>
</evidence>
<dbReference type="AlphaFoldDB" id="A0A8H3HYY5"/>
<evidence type="ECO:0000313" key="4">
    <source>
        <dbReference type="Proteomes" id="UP000664534"/>
    </source>
</evidence>
<dbReference type="InterPro" id="IPR008271">
    <property type="entry name" value="Ser/Thr_kinase_AS"/>
</dbReference>
<proteinExistence type="predicted"/>
<dbReference type="InterPro" id="IPR000719">
    <property type="entry name" value="Prot_kinase_dom"/>
</dbReference>
<dbReference type="Pfam" id="PF07714">
    <property type="entry name" value="PK_Tyr_Ser-Thr"/>
    <property type="match status" value="1"/>
</dbReference>
<reference evidence="3" key="1">
    <citation type="submission" date="2021-03" db="EMBL/GenBank/DDBJ databases">
        <authorList>
            <person name="Tagirdzhanova G."/>
        </authorList>
    </citation>
    <scope>NUCLEOTIDE SEQUENCE</scope>
</reference>
<dbReference type="InterPro" id="IPR001245">
    <property type="entry name" value="Ser-Thr/Tyr_kinase_cat_dom"/>
</dbReference>
<dbReference type="GO" id="GO:0005524">
    <property type="term" value="F:ATP binding"/>
    <property type="evidence" value="ECO:0007669"/>
    <property type="project" value="InterPro"/>
</dbReference>
<dbReference type="PROSITE" id="PS00108">
    <property type="entry name" value="PROTEIN_KINASE_ST"/>
    <property type="match status" value="1"/>
</dbReference>
<feature type="domain" description="Protein kinase" evidence="2">
    <location>
        <begin position="147"/>
        <end position="511"/>
    </location>
</feature>
<feature type="region of interest" description="Disordered" evidence="1">
    <location>
        <begin position="511"/>
        <end position="638"/>
    </location>
</feature>
<dbReference type="OrthoDB" id="5986190at2759"/>
<dbReference type="PROSITE" id="PS50011">
    <property type="entry name" value="PROTEIN_KINASE_DOM"/>
    <property type="match status" value="1"/>
</dbReference>
<organism evidence="3 4">
    <name type="scientific">Imshaugia aleurites</name>
    <dbReference type="NCBI Taxonomy" id="172621"/>
    <lineage>
        <taxon>Eukaryota</taxon>
        <taxon>Fungi</taxon>
        <taxon>Dikarya</taxon>
        <taxon>Ascomycota</taxon>
        <taxon>Pezizomycotina</taxon>
        <taxon>Lecanoromycetes</taxon>
        <taxon>OSLEUM clade</taxon>
        <taxon>Lecanoromycetidae</taxon>
        <taxon>Lecanorales</taxon>
        <taxon>Lecanorineae</taxon>
        <taxon>Parmeliaceae</taxon>
        <taxon>Imshaugia</taxon>
    </lineage>
</organism>
<dbReference type="PANTHER" id="PTHR44329">
    <property type="entry name" value="SERINE/THREONINE-PROTEIN KINASE TNNI3K-RELATED"/>
    <property type="match status" value="1"/>
</dbReference>
<dbReference type="SUPFAM" id="SSF56112">
    <property type="entry name" value="Protein kinase-like (PK-like)"/>
    <property type="match status" value="1"/>
</dbReference>
<dbReference type="EMBL" id="CAJPDT010000004">
    <property type="protein sequence ID" value="CAF9908272.1"/>
    <property type="molecule type" value="Genomic_DNA"/>
</dbReference>
<accession>A0A8H3HYY5</accession>
<sequence length="833" mass="93848">MPKAGKKKATDHLLDVHQAIARRMHRQNTAHMFISKHDLDQVWTDHPLRQIFPFFTTEEHESVRRDYICVLSILIYVGWTDLSRFRPLFLRETGRDDSHLPFTDVTFLGMSGQVFSSNQFAFKPVVIEERNERFIQDIPPEHRLPFLDEPKSMGNGGYGSVTKRVIAPRCLRNKEENKDNPEPTAVACKVYRNELPYQDFKKEVRNLDYIKEGLTDSKRVMKHIAAVVHGDEFMIILPLANLYNLEIFLRSGYEPDPGTEESKLIYDFDVQFPMLTTPVQLQLAVVKEAHQLASALKWLHEDLKIFGSSRYLAHMDLKPANILLVSDPRLPAGKWMLSDFGVSSFDKVTNARVPDTPSIRDVGHRLTSRGVQDEIIRGHGSYQPPEVDLKDVDSRKCDVWSFSCVLCDILAFAIRKTEAVYALRKSRFLKGDDYFYETTAVEGRRIEEIDDSNTKLKSQVIQWWDELESSSSARWVIDYIKVLREALKPKPSDRPDIKHIVDGLNELAPSINSQIGSSSPQTNGLASQQTSKAQERRPSITFSHEPDLRQPEGNDLQDAAPTIRDHGQSSSKFLSPGAALHRRRGVPTGHERDGSRSSSENDNLVDDATHTGAVEVVIDWADRRPPSPPKAPSPERHHGIVTYQEGPKTSISLPKKRVVKAVAITSSALQLAVLFKHSVHLYSIDGTEKGPPVDLSPKVDWTKIRLATNNFAVYGLGPSHEKHIEIFDSKGMPPELIVTPYGEMAQDILISDKGVFALKVDRRVPVTEDDGLIVQAKFSASGNILFVWATGTRADHAYFIRVNEEPASADLCGEGKYQKASHASATLTWTHDH</sequence>
<dbReference type="GO" id="GO:0004674">
    <property type="term" value="F:protein serine/threonine kinase activity"/>
    <property type="evidence" value="ECO:0007669"/>
    <property type="project" value="TreeGrafter"/>
</dbReference>
<comment type="caution">
    <text evidence="3">The sequence shown here is derived from an EMBL/GenBank/DDBJ whole genome shotgun (WGS) entry which is preliminary data.</text>
</comment>
<keyword evidence="4" id="KW-1185">Reference proteome</keyword>
<evidence type="ECO:0000256" key="1">
    <source>
        <dbReference type="SAM" id="MobiDB-lite"/>
    </source>
</evidence>
<feature type="compositionally biased region" description="Polar residues" evidence="1">
    <location>
        <begin position="511"/>
        <end position="532"/>
    </location>
</feature>
<protein>
    <recommendedName>
        <fullName evidence="2">Protein kinase domain-containing protein</fullName>
    </recommendedName>
</protein>
<dbReference type="SMART" id="SM00220">
    <property type="entry name" value="S_TKc"/>
    <property type="match status" value="1"/>
</dbReference>
<dbReference type="InterPro" id="IPR011009">
    <property type="entry name" value="Kinase-like_dom_sf"/>
</dbReference>
<name>A0A8H3HYY5_9LECA</name>
<dbReference type="Gene3D" id="1.10.510.10">
    <property type="entry name" value="Transferase(Phosphotransferase) domain 1"/>
    <property type="match status" value="1"/>
</dbReference>